<reference evidence="14" key="1">
    <citation type="journal article" date="2022" name="Cladistics">
        <title>Diversification of the phytophagous lineages of true bugs (Insecta: Hemiptera: Heteroptera) shortly after that of the flowering plants.</title>
        <authorList>
            <person name="Ye F."/>
            <person name="Kment P."/>
            <person name="Redei D."/>
            <person name="Luo J.Y."/>
            <person name="Wang Y.H."/>
            <person name="Kuechler S.M."/>
            <person name="Zhang W.W."/>
            <person name="Chen P.P."/>
            <person name="Wu H.Y."/>
            <person name="Wu Y.Z."/>
            <person name="Sun X.Y."/>
            <person name="Ding L."/>
            <person name="Wang Y.R."/>
            <person name="Xie Q."/>
        </authorList>
    </citation>
    <scope>NUCLEOTIDE SEQUENCE</scope>
</reference>
<keyword evidence="9 12" id="KW-0406">Ion transport</keyword>
<evidence type="ECO:0000256" key="7">
    <source>
        <dbReference type="ARBA" id="ARBA00022781"/>
    </source>
</evidence>
<dbReference type="AlphaFoldDB" id="A0A8T9VZP8"/>
<comment type="similarity">
    <text evidence="2 12">Belongs to the ATPase protein 8 family.</text>
</comment>
<keyword evidence="8 13" id="KW-1133">Transmembrane helix</keyword>
<evidence type="ECO:0000256" key="13">
    <source>
        <dbReference type="SAM" id="Phobius"/>
    </source>
</evidence>
<gene>
    <name evidence="14" type="primary">ATP8</name>
</gene>
<evidence type="ECO:0000256" key="8">
    <source>
        <dbReference type="ARBA" id="ARBA00022989"/>
    </source>
</evidence>
<sequence length="52" mass="6478">MPQMSPMWWTSLFMMFTVCLIIVMMMTYFYIYKMNLKMSSQNMSTNNKTWKW</sequence>
<evidence type="ECO:0000256" key="10">
    <source>
        <dbReference type="ARBA" id="ARBA00023128"/>
    </source>
</evidence>
<evidence type="ECO:0000256" key="3">
    <source>
        <dbReference type="ARBA" id="ARBA00011291"/>
    </source>
</evidence>
<comment type="subunit">
    <text evidence="3">F-type ATPases have 2 components, CF(1) - the catalytic core - and CF(0) - the membrane proton channel.</text>
</comment>
<geneLocation type="mitochondrion" evidence="14"/>
<dbReference type="InterPro" id="IPR001421">
    <property type="entry name" value="ATP8_metazoa"/>
</dbReference>
<evidence type="ECO:0000256" key="11">
    <source>
        <dbReference type="ARBA" id="ARBA00023136"/>
    </source>
</evidence>
<evidence type="ECO:0000256" key="2">
    <source>
        <dbReference type="ARBA" id="ARBA00008892"/>
    </source>
</evidence>
<dbReference type="GO" id="GO:0031966">
    <property type="term" value="C:mitochondrial membrane"/>
    <property type="evidence" value="ECO:0007669"/>
    <property type="project" value="UniProtKB-SubCell"/>
</dbReference>
<keyword evidence="6 12" id="KW-0812">Transmembrane</keyword>
<evidence type="ECO:0000256" key="6">
    <source>
        <dbReference type="ARBA" id="ARBA00022692"/>
    </source>
</evidence>
<dbReference type="GO" id="GO:0045259">
    <property type="term" value="C:proton-transporting ATP synthase complex"/>
    <property type="evidence" value="ECO:0007669"/>
    <property type="project" value="UniProtKB-KW"/>
</dbReference>
<evidence type="ECO:0000256" key="5">
    <source>
        <dbReference type="ARBA" id="ARBA00022547"/>
    </source>
</evidence>
<dbReference type="EMBL" id="MW619728">
    <property type="protein sequence ID" value="UPI55419.1"/>
    <property type="molecule type" value="Genomic_DNA"/>
</dbReference>
<evidence type="ECO:0000256" key="4">
    <source>
        <dbReference type="ARBA" id="ARBA00022448"/>
    </source>
</evidence>
<keyword evidence="4 12" id="KW-0813">Transport</keyword>
<evidence type="ECO:0000313" key="14">
    <source>
        <dbReference type="EMBL" id="UPI55419.1"/>
    </source>
</evidence>
<dbReference type="Pfam" id="PF00895">
    <property type="entry name" value="ATP-synt_8"/>
    <property type="match status" value="1"/>
</dbReference>
<keyword evidence="11 13" id="KW-0472">Membrane</keyword>
<keyword evidence="7 12" id="KW-0375">Hydrogen ion transport</keyword>
<evidence type="ECO:0000256" key="9">
    <source>
        <dbReference type="ARBA" id="ARBA00023065"/>
    </source>
</evidence>
<proteinExistence type="inferred from homology"/>
<comment type="subcellular location">
    <subcellularLocation>
        <location evidence="1 12">Mitochondrion membrane</location>
        <topology evidence="1 12">Single-pass membrane protein</topology>
    </subcellularLocation>
</comment>
<name>A0A8T9VZP8_9HEMI</name>
<evidence type="ECO:0000256" key="1">
    <source>
        <dbReference type="ARBA" id="ARBA00004304"/>
    </source>
</evidence>
<evidence type="ECO:0000256" key="12">
    <source>
        <dbReference type="RuleBase" id="RU003661"/>
    </source>
</evidence>
<accession>A0A8T9VZP8</accession>
<feature type="transmembrane region" description="Helical" evidence="13">
    <location>
        <begin position="12"/>
        <end position="31"/>
    </location>
</feature>
<dbReference type="GO" id="GO:0015986">
    <property type="term" value="P:proton motive force-driven ATP synthesis"/>
    <property type="evidence" value="ECO:0007669"/>
    <property type="project" value="InterPro"/>
</dbReference>
<keyword evidence="10 12" id="KW-0496">Mitochondrion</keyword>
<organism evidence="14">
    <name type="scientific">Scotomedes sp</name>
    <dbReference type="NCBI Taxonomy" id="2931908"/>
    <lineage>
        <taxon>Eukaryota</taxon>
        <taxon>Metazoa</taxon>
        <taxon>Ecdysozoa</taxon>
        <taxon>Arthropoda</taxon>
        <taxon>Hexapoda</taxon>
        <taxon>Insecta</taxon>
        <taxon>Pterygota</taxon>
        <taxon>Neoptera</taxon>
        <taxon>Paraneoptera</taxon>
        <taxon>Hemiptera</taxon>
        <taxon>Heteroptera</taxon>
        <taxon>Panheteroptera</taxon>
        <taxon>Cimicomorpha</taxon>
        <taxon>Velocipedidae</taxon>
        <taxon>Scotomedes</taxon>
    </lineage>
</organism>
<dbReference type="GO" id="GO:0015078">
    <property type="term" value="F:proton transmembrane transporter activity"/>
    <property type="evidence" value="ECO:0007669"/>
    <property type="project" value="InterPro"/>
</dbReference>
<keyword evidence="5 12" id="KW-0138">CF(0)</keyword>
<protein>
    <recommendedName>
        <fullName evidence="12">ATP synthase complex subunit 8</fullName>
    </recommendedName>
</protein>